<dbReference type="SMART" id="SM00267">
    <property type="entry name" value="GGDEF"/>
    <property type="match status" value="1"/>
</dbReference>
<dbReference type="InterPro" id="IPR029016">
    <property type="entry name" value="GAF-like_dom_sf"/>
</dbReference>
<feature type="coiled-coil region" evidence="3">
    <location>
        <begin position="795"/>
        <end position="822"/>
    </location>
</feature>
<keyword evidence="3" id="KW-0175">Coiled coil</keyword>
<dbReference type="InterPro" id="IPR000719">
    <property type="entry name" value="Prot_kinase_dom"/>
</dbReference>
<dbReference type="InterPro" id="IPR011009">
    <property type="entry name" value="Kinase-like_dom_sf"/>
</dbReference>
<accession>A0ABU9XL51</accession>
<dbReference type="NCBIfam" id="TIGR00254">
    <property type="entry name" value="GGDEF"/>
    <property type="match status" value="1"/>
</dbReference>
<dbReference type="EC" id="2.7.7.65" evidence="6"/>
<dbReference type="PROSITE" id="PS50887">
    <property type="entry name" value="GGDEF"/>
    <property type="match status" value="1"/>
</dbReference>
<dbReference type="GO" id="GO:0052621">
    <property type="term" value="F:diguanylate cyclase activity"/>
    <property type="evidence" value="ECO:0007669"/>
    <property type="project" value="UniProtKB-EC"/>
</dbReference>
<dbReference type="SUPFAM" id="SSF56112">
    <property type="entry name" value="Protein kinase-like (PK-like)"/>
    <property type="match status" value="1"/>
</dbReference>
<dbReference type="Pfam" id="PF13191">
    <property type="entry name" value="AAA_16"/>
    <property type="match status" value="1"/>
</dbReference>
<dbReference type="InterPro" id="IPR027417">
    <property type="entry name" value="P-loop_NTPase"/>
</dbReference>
<comment type="subcellular location">
    <subcellularLocation>
        <location evidence="1">Membrane</location>
        <topology evidence="1">Single-pass membrane protein</topology>
    </subcellularLocation>
</comment>
<dbReference type="InterPro" id="IPR019734">
    <property type="entry name" value="TPR_rpt"/>
</dbReference>
<evidence type="ECO:0000256" key="1">
    <source>
        <dbReference type="ARBA" id="ARBA00004167"/>
    </source>
</evidence>
<dbReference type="Gene3D" id="1.25.40.10">
    <property type="entry name" value="Tetratricopeptide repeat domain"/>
    <property type="match status" value="2"/>
</dbReference>
<sequence>MEVINNRYRIMEQLHQNRLVSTYLAVDMRADNKVIRLSLLNAEYTPQSLIDYYTDSFIAIKNLTSKRIVRNFHFNTISHIDNKVQQDKNYFFTSAHIATEEPFVDFVQSMTIDQVLDAFVELCTAVHYLHLKGFIYGELNLNNIFVVESNRRYKLMLKDLATVELDKHIHTNEGIEDSYFKSPKVLSGNEPDVEADMYALGVILLAMLRKKAYITNPRDELRILKQENTSLDQANSRITEALIPILEDLLVLEDYPFSSIQDMTTKLGESLGLKLSIIETEEIEKLQFHTKSVGRELETDIIIRNFGNLSQYKPSKRIFLVQGEDGIGKTRFLKEMKFLLGLQKATVYASFSLSDTGSSKQMWIDILSKMIVETDIHTVEKYKEELMRYFPELVDQEQSPTVDNSLGVNSKYRILNRIGGFINESVKNKPAIILIDDIHLADDFTFDTLNYLCSEILEQNNLMFLLSGASSEDNENKAYRESVENLKRRKNSEIIRLRRLDTQQSGEMIRNILAISYIPVRLTERIYSRSFGNPLFISEVIKDLYSRNIMEVNPQNGMWSINLSARDYDLLEIPDSIEQALVNQLQDLTEQKLEILEAVAIFNKPVTIETITKFLQLPMEHIEEHLAKLARKGIIQRLVSDIGYLFEFNNKVLKQIVYDRISADERIKKHMEAAVILEEELDTPPDELIFHHERAKNWEKTKQYYLENASKMLSEGNKKGEILNLEKALSLMEDIEEKTKLLMEIGVLYSELNETENSLKSFDIAEQLAISTNHAENVVHVYLNIAGVYSSLYDIEQTKAYMQKVEQAFTNYEDKKSRLEFRRLQAFLLNVENRIEESSKILHSIVTECDDEFPRIKGNTYLLLGFVYLQHNKITEALKYYQQAINLLERAGYTKGVLGATNNIGIIYQGYLGDAETAMTYFVKARDLSEEYGIVLTEIQALSNIAGIYHNTNDLQTAVEHYKFALKKAERVGMSRTIVHLYNSLAFVSVEMNDYEQAFYYYKLIEEKMSGETDLGLDIFDYYNTSMELYQSIGHYEESDRYSQKIVEYHKGRENIYSFAAIVYQTINRLRNADVNQVENLLVTILDLIEKIPRKEFNLKALSMASIALSQKGNKAYSNEIMLKANDYLTSDTPDHLLASYYYAKGISGEGNESVESLRKSLEYAKKSKSPELVAKVNLLLGDYYDERDQLFDAANYYLEGSDVASTLIYQVPEQYRFMYVSRHNLGRGFIRLKEMNDQLTGEQISLACNNRSYSIDSIADLDEIIGADEIGYFIQNKAFLQYISDQHLALFSNKVRKTTDLLKNLSADTTKNIDMIIRYLAGITLATRGLVITENQRHEFTVLASTDDKMEMPENLFLFNRVRTTMEPVLLSGVMGDNKVDSNFLSKDLRASLYIPIINRQGSSEEKNVLLGYVYLETDKLANNFNDSGLENCKEISSFLALLLEKHQLKISASLDKLTGSLTRKYLDDSLHEAVESSRKNGERFSIIMFDLDRFKQVNDRYGHQVGDSVLRKVASVVMDNLKQQYDFGRYGGEEFIIILPAVHSDNAYEIAEGLRKTIAAQKLLGDKFDVTVSMGVSTYPNDGQTVKELVEKADQALYVAKESGRNNCQVWSQDFANKSKPANKLTGILSGDEIKDSRTVLAMVELIELMNKPMSMEEKLYYYLGRIIEITEAQVGYILLIEDSKITKSYGRKAQEENWLRNISFNQAIVNSIMNEERGLYTINWDEAERDNKVNGLPDWDSILAVPITIQGYVRGVIYLTVPARVKEFGVDELNLVSVYSNLATGVINSFANDYRLKS</sequence>
<keyword evidence="7" id="KW-1185">Reference proteome</keyword>
<dbReference type="SUPFAM" id="SSF52540">
    <property type="entry name" value="P-loop containing nucleoside triphosphate hydrolases"/>
    <property type="match status" value="1"/>
</dbReference>
<evidence type="ECO:0000313" key="7">
    <source>
        <dbReference type="Proteomes" id="UP001444625"/>
    </source>
</evidence>
<dbReference type="InterPro" id="IPR011990">
    <property type="entry name" value="TPR-like_helical_dom_sf"/>
</dbReference>
<keyword evidence="6" id="KW-0548">Nucleotidyltransferase</keyword>
<evidence type="ECO:0000256" key="3">
    <source>
        <dbReference type="SAM" id="Coils"/>
    </source>
</evidence>
<feature type="repeat" description="TPR" evidence="2">
    <location>
        <begin position="858"/>
        <end position="891"/>
    </location>
</feature>
<gene>
    <name evidence="6" type="ORF">ABC228_17770</name>
</gene>
<dbReference type="SUPFAM" id="SSF48452">
    <property type="entry name" value="TPR-like"/>
    <property type="match status" value="2"/>
</dbReference>
<dbReference type="SMART" id="SM00220">
    <property type="entry name" value="S_TKc"/>
    <property type="match status" value="1"/>
</dbReference>
<comment type="caution">
    <text evidence="6">The sequence shown here is derived from an EMBL/GenBank/DDBJ whole genome shotgun (WGS) entry which is preliminary data.</text>
</comment>
<organism evidence="6 7">
    <name type="scientific">Ornithinibacillus xuwenensis</name>
    <dbReference type="NCBI Taxonomy" id="3144668"/>
    <lineage>
        <taxon>Bacteria</taxon>
        <taxon>Bacillati</taxon>
        <taxon>Bacillota</taxon>
        <taxon>Bacilli</taxon>
        <taxon>Bacillales</taxon>
        <taxon>Bacillaceae</taxon>
        <taxon>Ornithinibacillus</taxon>
    </lineage>
</organism>
<dbReference type="PANTHER" id="PTHR45138">
    <property type="entry name" value="REGULATORY COMPONENTS OF SENSORY TRANSDUCTION SYSTEM"/>
    <property type="match status" value="1"/>
</dbReference>
<dbReference type="InterPro" id="IPR000160">
    <property type="entry name" value="GGDEF_dom"/>
</dbReference>
<dbReference type="Proteomes" id="UP001444625">
    <property type="component" value="Unassembled WGS sequence"/>
</dbReference>
<feature type="domain" description="GGDEF" evidence="5">
    <location>
        <begin position="1484"/>
        <end position="1615"/>
    </location>
</feature>
<dbReference type="InterPro" id="IPR003018">
    <property type="entry name" value="GAF"/>
</dbReference>
<dbReference type="InterPro" id="IPR041664">
    <property type="entry name" value="AAA_16"/>
</dbReference>
<evidence type="ECO:0000256" key="2">
    <source>
        <dbReference type="PROSITE-ProRule" id="PRU00339"/>
    </source>
</evidence>
<keyword evidence="6" id="KW-0808">Transferase</keyword>
<dbReference type="SUPFAM" id="SSF55781">
    <property type="entry name" value="GAF domain-like"/>
    <property type="match status" value="1"/>
</dbReference>
<dbReference type="Gene3D" id="3.30.450.40">
    <property type="match status" value="2"/>
</dbReference>
<dbReference type="PANTHER" id="PTHR45138:SF9">
    <property type="entry name" value="DIGUANYLATE CYCLASE DGCM-RELATED"/>
    <property type="match status" value="1"/>
</dbReference>
<dbReference type="PROSITE" id="PS50293">
    <property type="entry name" value="TPR_REGION"/>
    <property type="match status" value="1"/>
</dbReference>
<dbReference type="EMBL" id="JBDIML010000009">
    <property type="protein sequence ID" value="MEN2769025.1"/>
    <property type="molecule type" value="Genomic_DNA"/>
</dbReference>
<proteinExistence type="predicted"/>
<dbReference type="Gene3D" id="3.30.70.270">
    <property type="match status" value="1"/>
</dbReference>
<dbReference type="InterPro" id="IPR050469">
    <property type="entry name" value="Diguanylate_Cyclase"/>
</dbReference>
<feature type="coiled-coil region" evidence="3">
    <location>
        <begin position="469"/>
        <end position="503"/>
    </location>
</feature>
<dbReference type="InterPro" id="IPR029787">
    <property type="entry name" value="Nucleotide_cyclase"/>
</dbReference>
<dbReference type="SUPFAM" id="SSF55073">
    <property type="entry name" value="Nucleotide cyclase"/>
    <property type="match status" value="1"/>
</dbReference>
<dbReference type="SMART" id="SM00028">
    <property type="entry name" value="TPR"/>
    <property type="match status" value="7"/>
</dbReference>
<protein>
    <submittedName>
        <fullName evidence="6">Diguanylate cyclase</fullName>
        <ecNumber evidence="6">2.7.7.65</ecNumber>
    </submittedName>
</protein>
<keyword evidence="2" id="KW-0802">TPR repeat</keyword>
<evidence type="ECO:0000259" key="4">
    <source>
        <dbReference type="PROSITE" id="PS50011"/>
    </source>
</evidence>
<dbReference type="Pfam" id="PF00069">
    <property type="entry name" value="Pkinase"/>
    <property type="match status" value="1"/>
</dbReference>
<dbReference type="RefSeq" id="WP_345826524.1">
    <property type="nucleotide sequence ID" value="NZ_JBDIML010000009.1"/>
</dbReference>
<dbReference type="InterPro" id="IPR043128">
    <property type="entry name" value="Rev_trsase/Diguanyl_cyclase"/>
</dbReference>
<reference evidence="6 7" key="1">
    <citation type="submission" date="2024-05" db="EMBL/GenBank/DDBJ databases">
        <authorList>
            <person name="Haq I."/>
            <person name="Ullah Z."/>
            <person name="Ahmad R."/>
            <person name="Li M."/>
            <person name="Tong Y."/>
        </authorList>
    </citation>
    <scope>NUCLEOTIDE SEQUENCE [LARGE SCALE GENOMIC DNA]</scope>
    <source>
        <strain evidence="6 7">16A2E</strain>
    </source>
</reference>
<dbReference type="Gene3D" id="1.10.510.10">
    <property type="entry name" value="Transferase(Phosphotransferase) domain 1"/>
    <property type="match status" value="1"/>
</dbReference>
<feature type="domain" description="Protein kinase" evidence="4">
    <location>
        <begin position="8"/>
        <end position="271"/>
    </location>
</feature>
<dbReference type="SMART" id="SM00065">
    <property type="entry name" value="GAF"/>
    <property type="match status" value="2"/>
</dbReference>
<dbReference type="Gene3D" id="3.40.50.300">
    <property type="entry name" value="P-loop containing nucleotide triphosphate hydrolases"/>
    <property type="match status" value="1"/>
</dbReference>
<evidence type="ECO:0000259" key="5">
    <source>
        <dbReference type="PROSITE" id="PS50887"/>
    </source>
</evidence>
<dbReference type="PROSITE" id="PS50005">
    <property type="entry name" value="TPR"/>
    <property type="match status" value="1"/>
</dbReference>
<evidence type="ECO:0000313" key="6">
    <source>
        <dbReference type="EMBL" id="MEN2769025.1"/>
    </source>
</evidence>
<dbReference type="PROSITE" id="PS50011">
    <property type="entry name" value="PROTEIN_KINASE_DOM"/>
    <property type="match status" value="1"/>
</dbReference>
<dbReference type="CDD" id="cd01949">
    <property type="entry name" value="GGDEF"/>
    <property type="match status" value="1"/>
</dbReference>
<dbReference type="Pfam" id="PF00990">
    <property type="entry name" value="GGDEF"/>
    <property type="match status" value="1"/>
</dbReference>
<name>A0ABU9XL51_9BACI</name>